<keyword evidence="3" id="KW-1185">Reference proteome</keyword>
<evidence type="ECO:0000313" key="3">
    <source>
        <dbReference type="Proteomes" id="UP000700334"/>
    </source>
</evidence>
<dbReference type="AlphaFoldDB" id="A0A8J6A6R0"/>
<name>A0A8J6A6R0_GALPY</name>
<sequence length="112" mass="12424">DGIFKAELNEFLTWELAKDVGLAGWGVDLCAQRRLGLPEDGVEPLAERRHALVPFPSSVCVANTQEVLLWQGRSGVLRVVVKKDRRSRCPGSSEDRARPRRFAEGLTIRSGP</sequence>
<protein>
    <submittedName>
        <fullName evidence="2">Uncharacterized protein</fullName>
    </submittedName>
</protein>
<feature type="region of interest" description="Disordered" evidence="1">
    <location>
        <begin position="87"/>
        <end position="112"/>
    </location>
</feature>
<feature type="compositionally biased region" description="Basic and acidic residues" evidence="1">
    <location>
        <begin position="93"/>
        <end position="103"/>
    </location>
</feature>
<gene>
    <name evidence="2" type="ORF">J0S82_004254</name>
</gene>
<dbReference type="Proteomes" id="UP000700334">
    <property type="component" value="Unassembled WGS sequence"/>
</dbReference>
<dbReference type="EMBL" id="JAGFMF010012177">
    <property type="protein sequence ID" value="KAG8506224.1"/>
    <property type="molecule type" value="Genomic_DNA"/>
</dbReference>
<evidence type="ECO:0000313" key="2">
    <source>
        <dbReference type="EMBL" id="KAG8506224.1"/>
    </source>
</evidence>
<accession>A0A8J6A6R0</accession>
<reference evidence="2" key="1">
    <citation type="journal article" date="2021" name="Evol. Appl.">
        <title>The genome of the Pyrenean desman and the effects of bottlenecks and inbreeding on the genomic landscape of an endangered species.</title>
        <authorList>
            <person name="Escoda L."/>
            <person name="Castresana J."/>
        </authorList>
    </citation>
    <scope>NUCLEOTIDE SEQUENCE</scope>
    <source>
        <strain evidence="2">IBE-C5619</strain>
    </source>
</reference>
<organism evidence="2 3">
    <name type="scientific">Galemys pyrenaicus</name>
    <name type="common">Iberian desman</name>
    <name type="synonym">Pyrenean desman</name>
    <dbReference type="NCBI Taxonomy" id="202257"/>
    <lineage>
        <taxon>Eukaryota</taxon>
        <taxon>Metazoa</taxon>
        <taxon>Chordata</taxon>
        <taxon>Craniata</taxon>
        <taxon>Vertebrata</taxon>
        <taxon>Euteleostomi</taxon>
        <taxon>Mammalia</taxon>
        <taxon>Eutheria</taxon>
        <taxon>Laurasiatheria</taxon>
        <taxon>Eulipotyphla</taxon>
        <taxon>Talpidae</taxon>
        <taxon>Galemys</taxon>
    </lineage>
</organism>
<feature type="non-terminal residue" evidence="2">
    <location>
        <position position="1"/>
    </location>
</feature>
<proteinExistence type="predicted"/>
<comment type="caution">
    <text evidence="2">The sequence shown here is derived from an EMBL/GenBank/DDBJ whole genome shotgun (WGS) entry which is preliminary data.</text>
</comment>
<evidence type="ECO:0000256" key="1">
    <source>
        <dbReference type="SAM" id="MobiDB-lite"/>
    </source>
</evidence>